<gene>
    <name evidence="1" type="ORF">GCM10007866_18160</name>
</gene>
<dbReference type="RefSeq" id="WP_062028802.1">
    <property type="nucleotide sequence ID" value="NZ_BEWL01000010.1"/>
</dbReference>
<proteinExistence type="predicted"/>
<keyword evidence="2" id="KW-1185">Reference proteome</keyword>
<accession>A0ABQ5X399</accession>
<dbReference type="InterPro" id="IPR021808">
    <property type="entry name" value="DUF3383"/>
</dbReference>
<evidence type="ECO:0008006" key="3">
    <source>
        <dbReference type="Google" id="ProtNLM"/>
    </source>
</evidence>
<reference evidence="2" key="1">
    <citation type="journal article" date="2019" name="Int. J. Syst. Evol. Microbiol.">
        <title>The Global Catalogue of Microorganisms (GCM) 10K type strain sequencing project: providing services to taxonomists for standard genome sequencing and annotation.</title>
        <authorList>
            <consortium name="The Broad Institute Genomics Platform"/>
            <consortium name="The Broad Institute Genome Sequencing Center for Infectious Disease"/>
            <person name="Wu L."/>
            <person name="Ma J."/>
        </authorList>
    </citation>
    <scope>NUCLEOTIDE SEQUENCE [LARGE SCALE GENOMIC DNA]</scope>
    <source>
        <strain evidence="2">NBRC 3250</strain>
    </source>
</reference>
<evidence type="ECO:0000313" key="1">
    <source>
        <dbReference type="EMBL" id="GLQ69365.1"/>
    </source>
</evidence>
<organism evidence="1 2">
    <name type="scientific">Gluconobacter albidus</name>
    <dbReference type="NCBI Taxonomy" id="318683"/>
    <lineage>
        <taxon>Bacteria</taxon>
        <taxon>Pseudomonadati</taxon>
        <taxon>Pseudomonadota</taxon>
        <taxon>Alphaproteobacteria</taxon>
        <taxon>Acetobacterales</taxon>
        <taxon>Acetobacteraceae</taxon>
        <taxon>Gluconobacter</taxon>
    </lineage>
</organism>
<evidence type="ECO:0000313" key="2">
    <source>
        <dbReference type="Proteomes" id="UP001156672"/>
    </source>
</evidence>
<dbReference type="Proteomes" id="UP001156672">
    <property type="component" value="Unassembled WGS sequence"/>
</dbReference>
<dbReference type="EMBL" id="BSNW01000017">
    <property type="protein sequence ID" value="GLQ69365.1"/>
    <property type="molecule type" value="Genomic_DNA"/>
</dbReference>
<comment type="caution">
    <text evidence="1">The sequence shown here is derived from an EMBL/GenBank/DDBJ whole genome shotgun (WGS) entry which is preliminary data.</text>
</comment>
<dbReference type="Pfam" id="PF11863">
    <property type="entry name" value="DUF3383"/>
    <property type="match status" value="2"/>
</dbReference>
<name>A0ABQ5X399_9PROT</name>
<protein>
    <recommendedName>
        <fullName evidence="3">DUF3383 domain-containing protein</fullName>
    </recommendedName>
</protein>
<sequence length="381" mass="39795">MAGIPISQVVSVTPSALTAAGGVAFINGLIITENTAVVPAGSVVSYSLASDVATAFGATSTEAQMAAVYFSGYVGATETPSTLYFAGYTAGTAFPDYVNALISTSQDFAGFTTAFEPVLADKQAIATWVSEQKDRFWYAAWDTDAQATTQNSTGAFGVWLTSQNLDGTSVFYKDPLVAAGALGWMASLAFDATNGRKNLLGCQFSGVTASVTDGATASTLAANGYSFYGMHANGLGRFTFLRGGMVSGQFKWADSYINQIWMNASFQSDMLTLLLSAGNIPYNTQGDALISAAAQDTINQALAFGAIRAGVTLTVAEAQEVNNAAGLPIASTLQTRGWYFQPNASTAPAADRVARTSPPCKFWYTDGQSVQSINLASVEVQ</sequence>